<dbReference type="EMBL" id="JACHEP010000020">
    <property type="protein sequence ID" value="MBB5325739.1"/>
    <property type="molecule type" value="Genomic_DNA"/>
</dbReference>
<dbReference type="AlphaFoldDB" id="A0A7W8MVV6"/>
<feature type="domain" description="Xylose isomerase-like TIM barrel" evidence="1">
    <location>
        <begin position="27"/>
        <end position="260"/>
    </location>
</feature>
<protein>
    <submittedName>
        <fullName evidence="2">Sugar phosphate isomerase/epimerase</fullName>
    </submittedName>
</protein>
<name>A0A7W8MVV6_9BACL</name>
<dbReference type="RefSeq" id="WP_246364210.1">
    <property type="nucleotide sequence ID" value="NZ_JACHEP010000020.1"/>
</dbReference>
<evidence type="ECO:0000313" key="2">
    <source>
        <dbReference type="EMBL" id="MBB5325739.1"/>
    </source>
</evidence>
<dbReference type="PANTHER" id="PTHR12110">
    <property type="entry name" value="HYDROXYPYRUVATE ISOMERASE"/>
    <property type="match status" value="1"/>
</dbReference>
<reference evidence="2 3" key="1">
    <citation type="submission" date="2020-08" db="EMBL/GenBank/DDBJ databases">
        <title>Genomic Encyclopedia of Type Strains, Phase IV (KMG-IV): sequencing the most valuable type-strain genomes for metagenomic binning, comparative biology and taxonomic classification.</title>
        <authorList>
            <person name="Goeker M."/>
        </authorList>
    </citation>
    <scope>NUCLEOTIDE SEQUENCE [LARGE SCALE GENOMIC DNA]</scope>
    <source>
        <strain evidence="2 3">DSM 16325</strain>
    </source>
</reference>
<dbReference type="Gene3D" id="3.20.20.150">
    <property type="entry name" value="Divalent-metal-dependent TIM barrel enzymes"/>
    <property type="match status" value="1"/>
</dbReference>
<dbReference type="Proteomes" id="UP000520011">
    <property type="component" value="Unassembled WGS sequence"/>
</dbReference>
<organism evidence="2 3">
    <name type="scientific">Anoxybacteroides tepidamans</name>
    <dbReference type="NCBI Taxonomy" id="265948"/>
    <lineage>
        <taxon>Bacteria</taxon>
        <taxon>Bacillati</taxon>
        <taxon>Bacillota</taxon>
        <taxon>Bacilli</taxon>
        <taxon>Bacillales</taxon>
        <taxon>Anoxybacillaceae</taxon>
        <taxon>Anoxybacteroides</taxon>
    </lineage>
</organism>
<dbReference type="SUPFAM" id="SSF51658">
    <property type="entry name" value="Xylose isomerase-like"/>
    <property type="match status" value="1"/>
</dbReference>
<evidence type="ECO:0000259" key="1">
    <source>
        <dbReference type="Pfam" id="PF01261"/>
    </source>
</evidence>
<dbReference type="InterPro" id="IPR013022">
    <property type="entry name" value="Xyl_isomerase-like_TIM-brl"/>
</dbReference>
<dbReference type="GO" id="GO:0016853">
    <property type="term" value="F:isomerase activity"/>
    <property type="evidence" value="ECO:0007669"/>
    <property type="project" value="UniProtKB-KW"/>
</dbReference>
<proteinExistence type="predicted"/>
<dbReference type="InterPro" id="IPR036237">
    <property type="entry name" value="Xyl_isomerase-like_sf"/>
</dbReference>
<dbReference type="InterPro" id="IPR050312">
    <property type="entry name" value="IolE/XylAMocC-like"/>
</dbReference>
<keyword evidence="3" id="KW-1185">Reference proteome</keyword>
<keyword evidence="2" id="KW-0413">Isomerase</keyword>
<dbReference type="PANTHER" id="PTHR12110:SF21">
    <property type="entry name" value="XYLOSE ISOMERASE-LIKE TIM BARREL DOMAIN-CONTAINING PROTEIN"/>
    <property type="match status" value="1"/>
</dbReference>
<comment type="caution">
    <text evidence="2">The sequence shown here is derived from an EMBL/GenBank/DDBJ whole genome shotgun (WGS) entry which is preliminary data.</text>
</comment>
<evidence type="ECO:0000313" key="3">
    <source>
        <dbReference type="Proteomes" id="UP000520011"/>
    </source>
</evidence>
<accession>A0A7W8MVV6</accession>
<dbReference type="Pfam" id="PF01261">
    <property type="entry name" value="AP_endonuc_2"/>
    <property type="match status" value="1"/>
</dbReference>
<sequence length="269" mass="30831">MDGYDPEKWIYYLLKENYRSAVFPLSYDADEGLIKDYVKAANENDILIAEVGAWSNPISKDLQVRKAAIEHCKKQLELAEMVGARCCVNIAGSRGEQWDGPAAENFTSETFELIVDSIREIIDTVKPKRTFYTLETMPWIFPDCAESYLELIKAVDRKEFAVHFDPVNMITSPRVYYRNGEMIKEFIAKLGPFIKSCHAKDIIMSANFMVHLDETSPGAGILDYKVLLYELNKLDRDMPIILEHLSNEKEYRNAAAYIRNVAKELNIPI</sequence>
<gene>
    <name evidence="2" type="ORF">HNQ34_002840</name>
</gene>